<dbReference type="AlphaFoldDB" id="A0A9J5X9M5"/>
<dbReference type="EMBL" id="JACXVP010000009">
    <property type="protein sequence ID" value="KAG5583916.1"/>
    <property type="molecule type" value="Genomic_DNA"/>
</dbReference>
<evidence type="ECO:0000313" key="2">
    <source>
        <dbReference type="Proteomes" id="UP000824120"/>
    </source>
</evidence>
<protein>
    <submittedName>
        <fullName evidence="1">Uncharacterized protein</fullName>
    </submittedName>
</protein>
<name>A0A9J5X9M5_SOLCO</name>
<dbReference type="Proteomes" id="UP000824120">
    <property type="component" value="Chromosome 9"/>
</dbReference>
<reference evidence="1 2" key="1">
    <citation type="submission" date="2020-09" db="EMBL/GenBank/DDBJ databases">
        <title>De no assembly of potato wild relative species, Solanum commersonii.</title>
        <authorList>
            <person name="Cho K."/>
        </authorList>
    </citation>
    <scope>NUCLEOTIDE SEQUENCE [LARGE SCALE GENOMIC DNA]</scope>
    <source>
        <strain evidence="1">LZ3.2</strain>
        <tissue evidence="1">Leaf</tissue>
    </source>
</reference>
<sequence>MSKLKLQKAENTTEGNKSVNKFAAEVSREVIVKKQKRVSDNHPGKESCEEGIEVRYWRDKSYSSLFAYVEIE</sequence>
<evidence type="ECO:0000313" key="1">
    <source>
        <dbReference type="EMBL" id="KAG5583916.1"/>
    </source>
</evidence>
<comment type="caution">
    <text evidence="1">The sequence shown here is derived from an EMBL/GenBank/DDBJ whole genome shotgun (WGS) entry which is preliminary data.</text>
</comment>
<keyword evidence="2" id="KW-1185">Reference proteome</keyword>
<accession>A0A9J5X9M5</accession>
<gene>
    <name evidence="1" type="ORF">H5410_044350</name>
</gene>
<organism evidence="1 2">
    <name type="scientific">Solanum commersonii</name>
    <name type="common">Commerson's wild potato</name>
    <name type="synonym">Commerson's nightshade</name>
    <dbReference type="NCBI Taxonomy" id="4109"/>
    <lineage>
        <taxon>Eukaryota</taxon>
        <taxon>Viridiplantae</taxon>
        <taxon>Streptophyta</taxon>
        <taxon>Embryophyta</taxon>
        <taxon>Tracheophyta</taxon>
        <taxon>Spermatophyta</taxon>
        <taxon>Magnoliopsida</taxon>
        <taxon>eudicotyledons</taxon>
        <taxon>Gunneridae</taxon>
        <taxon>Pentapetalae</taxon>
        <taxon>asterids</taxon>
        <taxon>lamiids</taxon>
        <taxon>Solanales</taxon>
        <taxon>Solanaceae</taxon>
        <taxon>Solanoideae</taxon>
        <taxon>Solaneae</taxon>
        <taxon>Solanum</taxon>
    </lineage>
</organism>
<proteinExistence type="predicted"/>